<dbReference type="OrthoDB" id="9771666at2"/>
<reference evidence="3 4" key="1">
    <citation type="submission" date="2017-09" db="EMBL/GenBank/DDBJ databases">
        <authorList>
            <person name="Ehlers B."/>
            <person name="Leendertz F.H."/>
        </authorList>
    </citation>
    <scope>NUCLEOTIDE SEQUENCE [LARGE SCALE GENOMIC DNA]</scope>
    <source>
        <strain evidence="3 4">USBA 140</strain>
    </source>
</reference>
<dbReference type="InterPro" id="IPR049492">
    <property type="entry name" value="BD-FAE-like_dom"/>
</dbReference>
<dbReference type="GO" id="GO:0016787">
    <property type="term" value="F:hydrolase activity"/>
    <property type="evidence" value="ECO:0007669"/>
    <property type="project" value="UniProtKB-KW"/>
</dbReference>
<dbReference type="AlphaFoldDB" id="A0A286GNZ9"/>
<dbReference type="Proteomes" id="UP000219621">
    <property type="component" value="Unassembled WGS sequence"/>
</dbReference>
<keyword evidence="4" id="KW-1185">Reference proteome</keyword>
<dbReference type="PANTHER" id="PTHR48081:SF33">
    <property type="entry name" value="KYNURENINE FORMAMIDASE"/>
    <property type="match status" value="1"/>
</dbReference>
<evidence type="ECO:0000313" key="3">
    <source>
        <dbReference type="EMBL" id="SOD96799.1"/>
    </source>
</evidence>
<sequence length="286" mass="30829">MAVTTVYRDFDQTTLDAQYRARDQVPDFTVFTDQYRALTEQAQARLSFETVAYGPTEAEVMDVYPAGPGAPVFVYLHGGYWRIMGKQDAGFMAEAFVARGAAVVAVNYALCPAVSLDEIVRQCRAAVAWLWREGGRLGIDRTRIYCGGSSAGGHLTGMLLAGGWQADLGVPDDVVKGGLGASGLYDLEPLRLSEINGWVGLDAAAAERNSPQHHLPAGRPSLVLTVGGLEQDEFKRQTADYAAACRGHGMAVEEVAAPDRHHFDVILELADPQSPLAQAAFRQMGL</sequence>
<evidence type="ECO:0000259" key="2">
    <source>
        <dbReference type="Pfam" id="PF20434"/>
    </source>
</evidence>
<dbReference type="InterPro" id="IPR029058">
    <property type="entry name" value="AB_hydrolase_fold"/>
</dbReference>
<protein>
    <submittedName>
        <fullName evidence="3">Arylformamidase</fullName>
    </submittedName>
</protein>
<dbReference type="RefSeq" id="WP_097279875.1">
    <property type="nucleotide sequence ID" value="NZ_OCNJ01000006.1"/>
</dbReference>
<proteinExistence type="predicted"/>
<keyword evidence="1" id="KW-0378">Hydrolase</keyword>
<dbReference type="InterPro" id="IPR050300">
    <property type="entry name" value="GDXG_lipolytic_enzyme"/>
</dbReference>
<name>A0A286GNZ9_9PROT</name>
<feature type="domain" description="BD-FAE-like" evidence="2">
    <location>
        <begin position="70"/>
        <end position="159"/>
    </location>
</feature>
<organism evidence="3 4">
    <name type="scientific">Caenispirillum bisanense</name>
    <dbReference type="NCBI Taxonomy" id="414052"/>
    <lineage>
        <taxon>Bacteria</taxon>
        <taxon>Pseudomonadati</taxon>
        <taxon>Pseudomonadota</taxon>
        <taxon>Alphaproteobacteria</taxon>
        <taxon>Rhodospirillales</taxon>
        <taxon>Novispirillaceae</taxon>
        <taxon>Caenispirillum</taxon>
    </lineage>
</organism>
<gene>
    <name evidence="3" type="ORF">SAMN05421508_10699</name>
</gene>
<dbReference type="Pfam" id="PF20434">
    <property type="entry name" value="BD-FAE"/>
    <property type="match status" value="1"/>
</dbReference>
<evidence type="ECO:0000313" key="4">
    <source>
        <dbReference type="Proteomes" id="UP000219621"/>
    </source>
</evidence>
<dbReference type="EMBL" id="OCNJ01000006">
    <property type="protein sequence ID" value="SOD96799.1"/>
    <property type="molecule type" value="Genomic_DNA"/>
</dbReference>
<dbReference type="SUPFAM" id="SSF53474">
    <property type="entry name" value="alpha/beta-Hydrolases"/>
    <property type="match status" value="1"/>
</dbReference>
<dbReference type="PANTHER" id="PTHR48081">
    <property type="entry name" value="AB HYDROLASE SUPERFAMILY PROTEIN C4A8.06C"/>
    <property type="match status" value="1"/>
</dbReference>
<accession>A0A286GNZ9</accession>
<dbReference type="Gene3D" id="3.40.50.1820">
    <property type="entry name" value="alpha/beta hydrolase"/>
    <property type="match status" value="1"/>
</dbReference>
<evidence type="ECO:0000256" key="1">
    <source>
        <dbReference type="ARBA" id="ARBA00022801"/>
    </source>
</evidence>